<evidence type="ECO:0000313" key="6">
    <source>
        <dbReference type="EMBL" id="CAF4305633.1"/>
    </source>
</evidence>
<dbReference type="Proteomes" id="UP000677228">
    <property type="component" value="Unassembled WGS sequence"/>
</dbReference>
<organism evidence="4 7">
    <name type="scientific">Didymodactylos carnosus</name>
    <dbReference type="NCBI Taxonomy" id="1234261"/>
    <lineage>
        <taxon>Eukaryota</taxon>
        <taxon>Metazoa</taxon>
        <taxon>Spiralia</taxon>
        <taxon>Gnathifera</taxon>
        <taxon>Rotifera</taxon>
        <taxon>Eurotatoria</taxon>
        <taxon>Bdelloidea</taxon>
        <taxon>Philodinida</taxon>
        <taxon>Philodinidae</taxon>
        <taxon>Didymodactylos</taxon>
    </lineage>
</organism>
<reference evidence="4" key="1">
    <citation type="submission" date="2021-02" db="EMBL/GenBank/DDBJ databases">
        <authorList>
            <person name="Nowell W R."/>
        </authorList>
    </citation>
    <scope>NUCLEOTIDE SEQUENCE</scope>
</reference>
<sequence>MQHLISLLLVCILLSTTTTAPVIDVRAPSNILRAGDDLQQDQFLASNNGAYYAVLQGDGDFVVYVSNHPFVGPYRLFVQTDGNIVLYDTYNRVVWNSQTGMKGTKPHFLAMQDDGNLVLYDSNGQPTWSTGTGRSRQFQVENTF</sequence>
<dbReference type="PROSITE" id="PS50927">
    <property type="entry name" value="BULB_LECTIN"/>
    <property type="match status" value="1"/>
</dbReference>
<proteinExistence type="predicted"/>
<dbReference type="EMBL" id="CAJNOK010007847">
    <property type="protein sequence ID" value="CAF1046512.1"/>
    <property type="molecule type" value="Genomic_DNA"/>
</dbReference>
<evidence type="ECO:0000259" key="2">
    <source>
        <dbReference type="PROSITE" id="PS50927"/>
    </source>
</evidence>
<keyword evidence="7" id="KW-1185">Reference proteome</keyword>
<dbReference type="Gene3D" id="2.90.10.10">
    <property type="entry name" value="Bulb-type lectin domain"/>
    <property type="match status" value="3"/>
</dbReference>
<feature type="domain" description="Bulb-type lectin" evidence="2">
    <location>
        <begin position="16"/>
        <end position="132"/>
    </location>
</feature>
<keyword evidence="1" id="KW-0732">Signal</keyword>
<evidence type="ECO:0000256" key="1">
    <source>
        <dbReference type="SAM" id="SignalP"/>
    </source>
</evidence>
<dbReference type="Proteomes" id="UP000663829">
    <property type="component" value="Unassembled WGS sequence"/>
</dbReference>
<dbReference type="OrthoDB" id="1884773at2759"/>
<dbReference type="Proteomes" id="UP000681722">
    <property type="component" value="Unassembled WGS sequence"/>
</dbReference>
<dbReference type="Proteomes" id="UP000682733">
    <property type="component" value="Unassembled WGS sequence"/>
</dbReference>
<evidence type="ECO:0000313" key="5">
    <source>
        <dbReference type="EMBL" id="CAF3814423.1"/>
    </source>
</evidence>
<dbReference type="SUPFAM" id="SSF51110">
    <property type="entry name" value="alpha-D-mannose-specific plant lectins"/>
    <property type="match status" value="1"/>
</dbReference>
<feature type="signal peptide" evidence="1">
    <location>
        <begin position="1"/>
        <end position="19"/>
    </location>
</feature>
<evidence type="ECO:0000313" key="4">
    <source>
        <dbReference type="EMBL" id="CAF1424092.1"/>
    </source>
</evidence>
<dbReference type="SMART" id="SM00108">
    <property type="entry name" value="B_lectin"/>
    <property type="match status" value="1"/>
</dbReference>
<evidence type="ECO:0000313" key="7">
    <source>
        <dbReference type="Proteomes" id="UP000663829"/>
    </source>
</evidence>
<gene>
    <name evidence="4" type="ORF">GPM918_LOCUS33794</name>
    <name evidence="3" type="ORF">OVA965_LOCUS16753</name>
    <name evidence="6" type="ORF">SRO942_LOCUS34482</name>
    <name evidence="5" type="ORF">TMI583_LOCUS16763</name>
</gene>
<dbReference type="InterPro" id="IPR001480">
    <property type="entry name" value="Bulb-type_lectin_dom"/>
</dbReference>
<accession>A0A815MKW7</accession>
<dbReference type="EMBL" id="CAJOBC010083707">
    <property type="protein sequence ID" value="CAF4305633.1"/>
    <property type="molecule type" value="Genomic_DNA"/>
</dbReference>
<comment type="caution">
    <text evidence="4">The sequence shown here is derived from an EMBL/GenBank/DDBJ whole genome shotgun (WGS) entry which is preliminary data.</text>
</comment>
<dbReference type="EMBL" id="CAJNOQ010018277">
    <property type="protein sequence ID" value="CAF1424092.1"/>
    <property type="molecule type" value="Genomic_DNA"/>
</dbReference>
<evidence type="ECO:0000313" key="3">
    <source>
        <dbReference type="EMBL" id="CAF1046512.1"/>
    </source>
</evidence>
<feature type="chain" id="PRO_5044132115" description="Bulb-type lectin domain-containing protein" evidence="1">
    <location>
        <begin position="20"/>
        <end position="144"/>
    </location>
</feature>
<dbReference type="AlphaFoldDB" id="A0A815MKW7"/>
<protein>
    <recommendedName>
        <fullName evidence="2">Bulb-type lectin domain-containing protein</fullName>
    </recommendedName>
</protein>
<dbReference type="EMBL" id="CAJOBA010007858">
    <property type="protein sequence ID" value="CAF3814423.1"/>
    <property type="molecule type" value="Genomic_DNA"/>
</dbReference>
<name>A0A815MKW7_9BILA</name>
<dbReference type="InterPro" id="IPR036426">
    <property type="entry name" value="Bulb-type_lectin_dom_sf"/>
</dbReference>